<feature type="transmembrane region" description="Helical" evidence="8">
    <location>
        <begin position="193"/>
        <end position="211"/>
    </location>
</feature>
<name>A0A6H3FFP3_9BACT</name>
<feature type="transmembrane region" description="Helical" evidence="8">
    <location>
        <begin position="302"/>
        <end position="323"/>
    </location>
</feature>
<dbReference type="Proteomes" id="UP000292919">
    <property type="component" value="Unassembled WGS sequence"/>
</dbReference>
<evidence type="ECO:0000256" key="4">
    <source>
        <dbReference type="ARBA" id="ARBA00022801"/>
    </source>
</evidence>
<dbReference type="PANTHER" id="PTHR22936">
    <property type="entry name" value="RHOMBOID-RELATED"/>
    <property type="match status" value="1"/>
</dbReference>
<accession>A0A6H3FFP3</accession>
<feature type="transmembrane region" description="Helical" evidence="8">
    <location>
        <begin position="102"/>
        <end position="122"/>
    </location>
</feature>
<comment type="caution">
    <text evidence="10">The sequence shown here is derived from an EMBL/GenBank/DDBJ whole genome shotgun (WGS) entry which is preliminary data.</text>
</comment>
<evidence type="ECO:0000256" key="2">
    <source>
        <dbReference type="ARBA" id="ARBA00022670"/>
    </source>
</evidence>
<protein>
    <submittedName>
        <fullName evidence="10">Rhomboid family intramembrane serine protease</fullName>
    </submittedName>
</protein>
<evidence type="ECO:0000313" key="11">
    <source>
        <dbReference type="Proteomes" id="UP000292919"/>
    </source>
</evidence>
<dbReference type="Pfam" id="PF01694">
    <property type="entry name" value="Rhomboid"/>
    <property type="match status" value="1"/>
</dbReference>
<dbReference type="EMBL" id="SIXC01000003">
    <property type="protein sequence ID" value="TBH81188.1"/>
    <property type="molecule type" value="Genomic_DNA"/>
</dbReference>
<evidence type="ECO:0000256" key="8">
    <source>
        <dbReference type="SAM" id="Phobius"/>
    </source>
</evidence>
<dbReference type="InterPro" id="IPR022764">
    <property type="entry name" value="Peptidase_S54_rhomboid_dom"/>
</dbReference>
<keyword evidence="4" id="KW-0378">Hydrolase</keyword>
<dbReference type="GO" id="GO:0004252">
    <property type="term" value="F:serine-type endopeptidase activity"/>
    <property type="evidence" value="ECO:0007669"/>
    <property type="project" value="InterPro"/>
</dbReference>
<dbReference type="InterPro" id="IPR002610">
    <property type="entry name" value="Peptidase_S54_rhomboid-like"/>
</dbReference>
<proteinExistence type="predicted"/>
<dbReference type="GO" id="GO:0016020">
    <property type="term" value="C:membrane"/>
    <property type="evidence" value="ECO:0007669"/>
    <property type="project" value="UniProtKB-SubCell"/>
</dbReference>
<gene>
    <name evidence="10" type="ORF">EB812_03635</name>
</gene>
<evidence type="ECO:0000313" key="10">
    <source>
        <dbReference type="EMBL" id="TBH81188.1"/>
    </source>
</evidence>
<feature type="transmembrane region" description="Helical" evidence="8">
    <location>
        <begin position="163"/>
        <end position="186"/>
    </location>
</feature>
<evidence type="ECO:0000259" key="9">
    <source>
        <dbReference type="Pfam" id="PF01694"/>
    </source>
</evidence>
<sequence length="325" mass="35079">MRAVSSSSRHPLPAGRWRVRRRPGSVPPFWRKILEVEGAAGYARARDRLLVLEACRIPCRTVCFGGQLCAYVPPLLEQRARLELTEFVQEQKPRPPRTPWRPFPYSYLSILALLPLVLWHGWRAGWWPVPVCLPPPETWATAGMLDAVRVRVFGEWYRVVTALTLHAGLTHLCGNVVFGALFLILLARCVGPGSAVLLTLLGGAAGNALTVPLRPGAFTSLGFSSALFAAIGGLAGAMARRERHWRKAMLPVAAGAALLAMLGTEGENTDYLAHVAGLVCGLALGLLPLRRVGVRPSALRQAAAFALALALPAAAWLWAFAAAGR</sequence>
<evidence type="ECO:0000256" key="6">
    <source>
        <dbReference type="ARBA" id="ARBA00022989"/>
    </source>
</evidence>
<feature type="transmembrane region" description="Helical" evidence="8">
    <location>
        <begin position="271"/>
        <end position="290"/>
    </location>
</feature>
<feature type="domain" description="Peptidase S54 rhomboid" evidence="9">
    <location>
        <begin position="154"/>
        <end position="289"/>
    </location>
</feature>
<dbReference type="RefSeq" id="WP_118229978.1">
    <property type="nucleotide sequence ID" value="NZ_JAQDZC010000009.1"/>
</dbReference>
<organism evidence="10 11">
    <name type="scientific">Desulfovibrio legallii</name>
    <dbReference type="NCBI Taxonomy" id="571438"/>
    <lineage>
        <taxon>Bacteria</taxon>
        <taxon>Pseudomonadati</taxon>
        <taxon>Thermodesulfobacteriota</taxon>
        <taxon>Desulfovibrionia</taxon>
        <taxon>Desulfovibrionales</taxon>
        <taxon>Desulfovibrionaceae</taxon>
        <taxon>Desulfovibrio</taxon>
    </lineage>
</organism>
<dbReference type="GO" id="GO:0006508">
    <property type="term" value="P:proteolysis"/>
    <property type="evidence" value="ECO:0007669"/>
    <property type="project" value="UniProtKB-KW"/>
</dbReference>
<dbReference type="InterPro" id="IPR035952">
    <property type="entry name" value="Rhomboid-like_sf"/>
</dbReference>
<keyword evidence="5" id="KW-0720">Serine protease</keyword>
<evidence type="ECO:0000256" key="5">
    <source>
        <dbReference type="ARBA" id="ARBA00022825"/>
    </source>
</evidence>
<keyword evidence="7 8" id="KW-0472">Membrane</keyword>
<evidence type="ECO:0000256" key="3">
    <source>
        <dbReference type="ARBA" id="ARBA00022692"/>
    </source>
</evidence>
<dbReference type="PANTHER" id="PTHR22936:SF69">
    <property type="entry name" value="RHOMBOID-LIKE PROTEIN"/>
    <property type="match status" value="1"/>
</dbReference>
<feature type="transmembrane region" description="Helical" evidence="8">
    <location>
        <begin position="248"/>
        <end position="265"/>
    </location>
</feature>
<reference evidence="10 11" key="1">
    <citation type="submission" date="2018-12" db="EMBL/GenBank/DDBJ databases">
        <title>First genome draft of Desulfovibrio legallis sp. nov.</title>
        <authorList>
            <person name="Ben Dhia O."/>
            <person name="Najjari A."/>
            <person name="Ferjani R."/>
            <person name="Fhoula I."/>
            <person name="Fardeau M.-L."/>
            <person name="Boudabbous A."/>
            <person name="Ouzari H.I."/>
        </authorList>
    </citation>
    <scope>NUCLEOTIDE SEQUENCE [LARGE SCALE GENOMIC DNA]</scope>
    <source>
        <strain evidence="10 11">H1T</strain>
    </source>
</reference>
<dbReference type="SUPFAM" id="SSF144091">
    <property type="entry name" value="Rhomboid-like"/>
    <property type="match status" value="1"/>
</dbReference>
<keyword evidence="6 8" id="KW-1133">Transmembrane helix</keyword>
<keyword evidence="3 8" id="KW-0812">Transmembrane</keyword>
<dbReference type="Gene3D" id="1.20.1540.10">
    <property type="entry name" value="Rhomboid-like"/>
    <property type="match status" value="1"/>
</dbReference>
<keyword evidence="2 10" id="KW-0645">Protease</keyword>
<feature type="transmembrane region" description="Helical" evidence="8">
    <location>
        <begin position="217"/>
        <end position="236"/>
    </location>
</feature>
<dbReference type="AlphaFoldDB" id="A0A6H3FFP3"/>
<keyword evidence="11" id="KW-1185">Reference proteome</keyword>
<evidence type="ECO:0000256" key="7">
    <source>
        <dbReference type="ARBA" id="ARBA00023136"/>
    </source>
</evidence>
<evidence type="ECO:0000256" key="1">
    <source>
        <dbReference type="ARBA" id="ARBA00004141"/>
    </source>
</evidence>
<comment type="subcellular location">
    <subcellularLocation>
        <location evidence="1">Membrane</location>
        <topology evidence="1">Multi-pass membrane protein</topology>
    </subcellularLocation>
</comment>